<evidence type="ECO:0000256" key="5">
    <source>
        <dbReference type="ARBA" id="ARBA00022777"/>
    </source>
</evidence>
<dbReference type="SUPFAM" id="SSF55874">
    <property type="entry name" value="ATPase domain of HSP90 chaperone/DNA topoisomerase II/histidine kinase"/>
    <property type="match status" value="1"/>
</dbReference>
<organism evidence="10 11">
    <name type="scientific">Brevundimonas staleyi</name>
    <dbReference type="NCBI Taxonomy" id="74326"/>
    <lineage>
        <taxon>Bacteria</taxon>
        <taxon>Pseudomonadati</taxon>
        <taxon>Pseudomonadota</taxon>
        <taxon>Alphaproteobacteria</taxon>
        <taxon>Caulobacterales</taxon>
        <taxon>Caulobacteraceae</taxon>
        <taxon>Brevundimonas</taxon>
    </lineage>
</organism>
<comment type="caution">
    <text evidence="10">The sequence shown here is derived from an EMBL/GenBank/DDBJ whole genome shotgun (WGS) entry which is preliminary data.</text>
</comment>
<evidence type="ECO:0000256" key="2">
    <source>
        <dbReference type="ARBA" id="ARBA00012438"/>
    </source>
</evidence>
<sequence>MSEASTITPPTWAAAVRRRRKALLQRLAMGAATAMVFSPLFGWTFSAGWMACYFVVQLVDLWVFAPINSGKTERMGPMRSVAGMAMLFLNAAAFGSLSIPLWLTGGPMGGVCAAILAASGAIYGVINSPRSRQVLAITIAPHFLYMAATPVWMLWYGASPSFVTAVAVSFVVFGIYCLSTWQRMNQAADAESAARLEADRRRAQVERAMAGQQTFLATVGHDLRTPISAILTGAAELERGATDGAARAQAALITDAGIMMKALLDDLLDHSKLEAGRMQVETVDFNLRGLIAQTLMFWQGEARAKGLSLRVEGASSIPSAVKGDPMRLRQVLNNLVSNAMKFTTEGSVTLRLSAWVEEPSNYALLIEVVDTGPGMTPEQLARLFTPFDQTAEGVSARHGGTGLGLSISRDLVELMGGRLTARSHPGEGAAFTVSLMLPRGETVVAAPAGFNDESRGDIVRSLAPRALAQRAAPTPPVIEAEPVVVAEPEPEIVETPIEDTAEIEEDGDRPLRVLVVDDHDINRRAVELILAPLGCDISTAADGLLALAQCETKAFDVIFMDVRMPELDGRETTRRLRAGGGPNAGIPVIAVTADTSPDDIAACMAAGMTYFVSKPLTPAALLGALNHVLAGEASEEDEAETVAA</sequence>
<dbReference type="CDD" id="cd16922">
    <property type="entry name" value="HATPase_EvgS-ArcB-TorS-like"/>
    <property type="match status" value="1"/>
</dbReference>
<protein>
    <recommendedName>
        <fullName evidence="2">histidine kinase</fullName>
        <ecNumber evidence="2">2.7.13.3</ecNumber>
    </recommendedName>
</protein>
<feature type="domain" description="Histidine kinase" evidence="8">
    <location>
        <begin position="218"/>
        <end position="439"/>
    </location>
</feature>
<dbReference type="GO" id="GO:0005524">
    <property type="term" value="F:ATP binding"/>
    <property type="evidence" value="ECO:0007669"/>
    <property type="project" value="UniProtKB-KW"/>
</dbReference>
<dbReference type="RefSeq" id="WP_374037381.1">
    <property type="nucleotide sequence ID" value="NZ_CP169082.1"/>
</dbReference>
<keyword evidence="7" id="KW-0472">Membrane</keyword>
<feature type="modified residue" description="4-aspartylphosphate" evidence="6">
    <location>
        <position position="561"/>
    </location>
</feature>
<keyword evidence="11" id="KW-1185">Reference proteome</keyword>
<dbReference type="InterPro" id="IPR036097">
    <property type="entry name" value="HisK_dim/P_sf"/>
</dbReference>
<dbReference type="InterPro" id="IPR036890">
    <property type="entry name" value="HATPase_C_sf"/>
</dbReference>
<dbReference type="InterPro" id="IPR001789">
    <property type="entry name" value="Sig_transdc_resp-reg_receiver"/>
</dbReference>
<keyword evidence="5" id="KW-0418">Kinase</keyword>
<evidence type="ECO:0000259" key="9">
    <source>
        <dbReference type="PROSITE" id="PS50110"/>
    </source>
</evidence>
<reference evidence="11" key="1">
    <citation type="journal article" date="2019" name="Int. J. Syst. Evol. Microbiol.">
        <title>The Global Catalogue of Microorganisms (GCM) 10K type strain sequencing project: providing services to taxonomists for standard genome sequencing and annotation.</title>
        <authorList>
            <consortium name="The Broad Institute Genomics Platform"/>
            <consortium name="The Broad Institute Genome Sequencing Center for Infectious Disease"/>
            <person name="Wu L."/>
            <person name="Ma J."/>
        </authorList>
    </citation>
    <scope>NUCLEOTIDE SEQUENCE [LARGE SCALE GENOMIC DNA]</scope>
    <source>
        <strain evidence="11">JCM 12125</strain>
    </source>
</reference>
<dbReference type="InterPro" id="IPR005467">
    <property type="entry name" value="His_kinase_dom"/>
</dbReference>
<dbReference type="SUPFAM" id="SSF47384">
    <property type="entry name" value="Homodimeric domain of signal transducing histidine kinase"/>
    <property type="match status" value="1"/>
</dbReference>
<evidence type="ECO:0000256" key="6">
    <source>
        <dbReference type="PROSITE-ProRule" id="PRU00169"/>
    </source>
</evidence>
<dbReference type="PROSITE" id="PS50110">
    <property type="entry name" value="RESPONSE_REGULATORY"/>
    <property type="match status" value="1"/>
</dbReference>
<gene>
    <name evidence="10" type="ORF">ACFPIE_09130</name>
</gene>
<feature type="transmembrane region" description="Helical" evidence="7">
    <location>
        <begin position="108"/>
        <end position="126"/>
    </location>
</feature>
<keyword evidence="10" id="KW-0547">Nucleotide-binding</keyword>
<dbReference type="PANTHER" id="PTHR43047:SF72">
    <property type="entry name" value="OSMOSENSING HISTIDINE PROTEIN KINASE SLN1"/>
    <property type="match status" value="1"/>
</dbReference>
<dbReference type="InterPro" id="IPR003661">
    <property type="entry name" value="HisK_dim/P_dom"/>
</dbReference>
<dbReference type="InterPro" id="IPR003594">
    <property type="entry name" value="HATPase_dom"/>
</dbReference>
<comment type="catalytic activity">
    <reaction evidence="1">
        <text>ATP + protein L-histidine = ADP + protein N-phospho-L-histidine.</text>
        <dbReference type="EC" id="2.7.13.3"/>
    </reaction>
</comment>
<feature type="transmembrane region" description="Helical" evidence="7">
    <location>
        <begin position="47"/>
        <end position="69"/>
    </location>
</feature>
<keyword evidence="10" id="KW-0067">ATP-binding</keyword>
<feature type="domain" description="Response regulatory" evidence="9">
    <location>
        <begin position="512"/>
        <end position="629"/>
    </location>
</feature>
<dbReference type="PROSITE" id="PS50109">
    <property type="entry name" value="HIS_KIN"/>
    <property type="match status" value="1"/>
</dbReference>
<feature type="transmembrane region" description="Helical" evidence="7">
    <location>
        <begin position="161"/>
        <end position="178"/>
    </location>
</feature>
<feature type="transmembrane region" description="Helical" evidence="7">
    <location>
        <begin position="133"/>
        <end position="155"/>
    </location>
</feature>
<dbReference type="Pfam" id="PF00072">
    <property type="entry name" value="Response_reg"/>
    <property type="match status" value="1"/>
</dbReference>
<name>A0ABW0FRN2_9CAUL</name>
<feature type="transmembrane region" description="Helical" evidence="7">
    <location>
        <begin position="81"/>
        <end position="102"/>
    </location>
</feature>
<keyword evidence="4" id="KW-0808">Transferase</keyword>
<dbReference type="InterPro" id="IPR004358">
    <property type="entry name" value="Sig_transdc_His_kin-like_C"/>
</dbReference>
<dbReference type="SMART" id="SM00448">
    <property type="entry name" value="REC"/>
    <property type="match status" value="1"/>
</dbReference>
<evidence type="ECO:0000256" key="1">
    <source>
        <dbReference type="ARBA" id="ARBA00000085"/>
    </source>
</evidence>
<dbReference type="EMBL" id="JBHSLF010000018">
    <property type="protein sequence ID" value="MFC5344074.1"/>
    <property type="molecule type" value="Genomic_DNA"/>
</dbReference>
<dbReference type="SMART" id="SM00387">
    <property type="entry name" value="HATPase_c"/>
    <property type="match status" value="1"/>
</dbReference>
<evidence type="ECO:0000313" key="11">
    <source>
        <dbReference type="Proteomes" id="UP001596152"/>
    </source>
</evidence>
<dbReference type="CDD" id="cd17546">
    <property type="entry name" value="REC_hyHK_CKI1_RcsC-like"/>
    <property type="match status" value="1"/>
</dbReference>
<evidence type="ECO:0000256" key="3">
    <source>
        <dbReference type="ARBA" id="ARBA00022553"/>
    </source>
</evidence>
<dbReference type="EC" id="2.7.13.3" evidence="2"/>
<evidence type="ECO:0000259" key="8">
    <source>
        <dbReference type="PROSITE" id="PS50109"/>
    </source>
</evidence>
<accession>A0ABW0FRN2</accession>
<dbReference type="InterPro" id="IPR011006">
    <property type="entry name" value="CheY-like_superfamily"/>
</dbReference>
<evidence type="ECO:0000256" key="7">
    <source>
        <dbReference type="SAM" id="Phobius"/>
    </source>
</evidence>
<dbReference type="Proteomes" id="UP001596152">
    <property type="component" value="Unassembled WGS sequence"/>
</dbReference>
<dbReference type="Gene3D" id="3.30.565.10">
    <property type="entry name" value="Histidine kinase-like ATPase, C-terminal domain"/>
    <property type="match status" value="1"/>
</dbReference>
<dbReference type="SMART" id="SM00388">
    <property type="entry name" value="HisKA"/>
    <property type="match status" value="1"/>
</dbReference>
<dbReference type="Gene3D" id="3.40.50.2300">
    <property type="match status" value="1"/>
</dbReference>
<feature type="transmembrane region" description="Helical" evidence="7">
    <location>
        <begin position="23"/>
        <end position="41"/>
    </location>
</feature>
<dbReference type="CDD" id="cd00082">
    <property type="entry name" value="HisKA"/>
    <property type="match status" value="1"/>
</dbReference>
<dbReference type="Gene3D" id="1.10.287.130">
    <property type="match status" value="1"/>
</dbReference>
<keyword evidence="3 6" id="KW-0597">Phosphoprotein</keyword>
<proteinExistence type="predicted"/>
<dbReference type="Pfam" id="PF00512">
    <property type="entry name" value="HisKA"/>
    <property type="match status" value="1"/>
</dbReference>
<keyword evidence="7" id="KW-1133">Transmembrane helix</keyword>
<dbReference type="PANTHER" id="PTHR43047">
    <property type="entry name" value="TWO-COMPONENT HISTIDINE PROTEIN KINASE"/>
    <property type="match status" value="1"/>
</dbReference>
<evidence type="ECO:0000256" key="4">
    <source>
        <dbReference type="ARBA" id="ARBA00022679"/>
    </source>
</evidence>
<dbReference type="SUPFAM" id="SSF52172">
    <property type="entry name" value="CheY-like"/>
    <property type="match status" value="1"/>
</dbReference>
<evidence type="ECO:0000313" key="10">
    <source>
        <dbReference type="EMBL" id="MFC5344074.1"/>
    </source>
</evidence>
<dbReference type="Pfam" id="PF02518">
    <property type="entry name" value="HATPase_c"/>
    <property type="match status" value="1"/>
</dbReference>
<dbReference type="PRINTS" id="PR00344">
    <property type="entry name" value="BCTRLSENSOR"/>
</dbReference>
<keyword evidence="7" id="KW-0812">Transmembrane</keyword>